<evidence type="ECO:0000313" key="3">
    <source>
        <dbReference type="Proteomes" id="UP000743370"/>
    </source>
</evidence>
<accession>A0A8T0K211</accession>
<comment type="caution">
    <text evidence="2">The sequence shown here is derived from an EMBL/GenBank/DDBJ whole genome shotgun (WGS) entry which is preliminary data.</text>
</comment>
<protein>
    <submittedName>
        <fullName evidence="2">Uncharacterized protein</fullName>
    </submittedName>
</protein>
<feature type="compositionally biased region" description="Polar residues" evidence="1">
    <location>
        <begin position="58"/>
        <end position="68"/>
    </location>
</feature>
<feature type="region of interest" description="Disordered" evidence="1">
    <location>
        <begin position="1"/>
        <end position="83"/>
    </location>
</feature>
<sequence>MPPKGKGKGNDAPKSFTSSPKKKTEPSKSPRKPKPIPADSTAESSSKSPNKRKKNTKDTATSRVSENQPIIDPFHDLLNPSPSHNEYLEDAMFLRKPRIEEPEIPDVPLLLPPGYEERPRSFGGLEEIVESAKRLNRRKD</sequence>
<dbReference type="Proteomes" id="UP000743370">
    <property type="component" value="Unassembled WGS sequence"/>
</dbReference>
<gene>
    <name evidence="2" type="ORF">HKW66_Vig0132110</name>
</gene>
<evidence type="ECO:0000313" key="2">
    <source>
        <dbReference type="EMBL" id="KAG2391028.1"/>
    </source>
</evidence>
<reference evidence="2 3" key="1">
    <citation type="submission" date="2020-05" db="EMBL/GenBank/DDBJ databases">
        <title>Vigna angularis (adzuki bean) Var. LongXiaoDou No. 4 denovo assembly.</title>
        <authorList>
            <person name="Xiang H."/>
        </authorList>
    </citation>
    <scope>NUCLEOTIDE SEQUENCE [LARGE SCALE GENOMIC DNA]</scope>
    <source>
        <tissue evidence="2">Leaf</tissue>
    </source>
</reference>
<dbReference type="EMBL" id="JABFOF010000007">
    <property type="protein sequence ID" value="KAG2391028.1"/>
    <property type="molecule type" value="Genomic_DNA"/>
</dbReference>
<dbReference type="AlphaFoldDB" id="A0A8T0K211"/>
<organism evidence="2 3">
    <name type="scientific">Phaseolus angularis</name>
    <name type="common">Azuki bean</name>
    <name type="synonym">Vigna angularis</name>
    <dbReference type="NCBI Taxonomy" id="3914"/>
    <lineage>
        <taxon>Eukaryota</taxon>
        <taxon>Viridiplantae</taxon>
        <taxon>Streptophyta</taxon>
        <taxon>Embryophyta</taxon>
        <taxon>Tracheophyta</taxon>
        <taxon>Spermatophyta</taxon>
        <taxon>Magnoliopsida</taxon>
        <taxon>eudicotyledons</taxon>
        <taxon>Gunneridae</taxon>
        <taxon>Pentapetalae</taxon>
        <taxon>rosids</taxon>
        <taxon>fabids</taxon>
        <taxon>Fabales</taxon>
        <taxon>Fabaceae</taxon>
        <taxon>Papilionoideae</taxon>
        <taxon>50 kb inversion clade</taxon>
        <taxon>NPAAA clade</taxon>
        <taxon>indigoferoid/millettioid clade</taxon>
        <taxon>Phaseoleae</taxon>
        <taxon>Vigna</taxon>
    </lineage>
</organism>
<evidence type="ECO:0000256" key="1">
    <source>
        <dbReference type="SAM" id="MobiDB-lite"/>
    </source>
</evidence>
<proteinExistence type="predicted"/>
<name>A0A8T0K211_PHAAN</name>